<dbReference type="EMBL" id="PSQE01000007">
    <property type="protein sequence ID" value="RHN46083.1"/>
    <property type="molecule type" value="Genomic_DNA"/>
</dbReference>
<sequence length="52" mass="6217">MNMKGNEMKRLAYQRVTLMLNIQLSTPILLRKLKRLTLCHFELMGHKTKYLP</sequence>
<proteinExistence type="predicted"/>
<name>A0A396H054_MEDTR</name>
<dbReference type="Gramene" id="rna40523">
    <property type="protein sequence ID" value="RHN46083.1"/>
    <property type="gene ID" value="gene40523"/>
</dbReference>
<accession>A0A396H054</accession>
<organism evidence="1 2">
    <name type="scientific">Medicago truncatula</name>
    <name type="common">Barrel medic</name>
    <name type="synonym">Medicago tribuloides</name>
    <dbReference type="NCBI Taxonomy" id="3880"/>
    <lineage>
        <taxon>Eukaryota</taxon>
        <taxon>Viridiplantae</taxon>
        <taxon>Streptophyta</taxon>
        <taxon>Embryophyta</taxon>
        <taxon>Tracheophyta</taxon>
        <taxon>Spermatophyta</taxon>
        <taxon>Magnoliopsida</taxon>
        <taxon>eudicotyledons</taxon>
        <taxon>Gunneridae</taxon>
        <taxon>Pentapetalae</taxon>
        <taxon>rosids</taxon>
        <taxon>fabids</taxon>
        <taxon>Fabales</taxon>
        <taxon>Fabaceae</taxon>
        <taxon>Papilionoideae</taxon>
        <taxon>50 kb inversion clade</taxon>
        <taxon>NPAAA clade</taxon>
        <taxon>Hologalegina</taxon>
        <taxon>IRL clade</taxon>
        <taxon>Trifolieae</taxon>
        <taxon>Medicago</taxon>
    </lineage>
</organism>
<evidence type="ECO:0000313" key="2">
    <source>
        <dbReference type="Proteomes" id="UP000265566"/>
    </source>
</evidence>
<protein>
    <submittedName>
        <fullName evidence="1">Uncharacterized protein</fullName>
    </submittedName>
</protein>
<dbReference type="Proteomes" id="UP000265566">
    <property type="component" value="Chromosome 7"/>
</dbReference>
<comment type="caution">
    <text evidence="1">The sequence shown here is derived from an EMBL/GenBank/DDBJ whole genome shotgun (WGS) entry which is preliminary data.</text>
</comment>
<dbReference type="AlphaFoldDB" id="A0A396H054"/>
<reference evidence="2" key="1">
    <citation type="journal article" date="2018" name="Nat. Plants">
        <title>Whole-genome landscape of Medicago truncatula symbiotic genes.</title>
        <authorList>
            <person name="Pecrix Y."/>
            <person name="Staton S.E."/>
            <person name="Sallet E."/>
            <person name="Lelandais-Briere C."/>
            <person name="Moreau S."/>
            <person name="Carrere S."/>
            <person name="Blein T."/>
            <person name="Jardinaud M.F."/>
            <person name="Latrasse D."/>
            <person name="Zouine M."/>
            <person name="Zahm M."/>
            <person name="Kreplak J."/>
            <person name="Mayjonade B."/>
            <person name="Satge C."/>
            <person name="Perez M."/>
            <person name="Cauet S."/>
            <person name="Marande W."/>
            <person name="Chantry-Darmon C."/>
            <person name="Lopez-Roques C."/>
            <person name="Bouchez O."/>
            <person name="Berard A."/>
            <person name="Debelle F."/>
            <person name="Munos S."/>
            <person name="Bendahmane A."/>
            <person name="Berges H."/>
            <person name="Niebel A."/>
            <person name="Buitink J."/>
            <person name="Frugier F."/>
            <person name="Benhamed M."/>
            <person name="Crespi M."/>
            <person name="Gouzy J."/>
            <person name="Gamas P."/>
        </authorList>
    </citation>
    <scope>NUCLEOTIDE SEQUENCE [LARGE SCALE GENOMIC DNA]</scope>
    <source>
        <strain evidence="2">cv. Jemalong A17</strain>
    </source>
</reference>
<gene>
    <name evidence="1" type="ORF">MtrunA17_Chr7g0238381</name>
</gene>
<evidence type="ECO:0000313" key="1">
    <source>
        <dbReference type="EMBL" id="RHN46083.1"/>
    </source>
</evidence>